<gene>
    <name evidence="1" type="ORF">BCR42DRAFT_478277</name>
</gene>
<keyword evidence="2" id="KW-1185">Reference proteome</keyword>
<organism evidence="1 2">
    <name type="scientific">Absidia repens</name>
    <dbReference type="NCBI Taxonomy" id="90262"/>
    <lineage>
        <taxon>Eukaryota</taxon>
        <taxon>Fungi</taxon>
        <taxon>Fungi incertae sedis</taxon>
        <taxon>Mucoromycota</taxon>
        <taxon>Mucoromycotina</taxon>
        <taxon>Mucoromycetes</taxon>
        <taxon>Mucorales</taxon>
        <taxon>Cunninghamellaceae</taxon>
        <taxon>Absidia</taxon>
    </lineage>
</organism>
<name>A0A1X2H722_9FUNG</name>
<proteinExistence type="predicted"/>
<reference evidence="1 2" key="1">
    <citation type="submission" date="2016-07" db="EMBL/GenBank/DDBJ databases">
        <title>Pervasive Adenine N6-methylation of Active Genes in Fungi.</title>
        <authorList>
            <consortium name="DOE Joint Genome Institute"/>
            <person name="Mondo S.J."/>
            <person name="Dannebaum R.O."/>
            <person name="Kuo R.C."/>
            <person name="Labutti K."/>
            <person name="Haridas S."/>
            <person name="Kuo A."/>
            <person name="Salamov A."/>
            <person name="Ahrendt S.R."/>
            <person name="Lipzen A."/>
            <person name="Sullivan W."/>
            <person name="Andreopoulos W.B."/>
            <person name="Clum A."/>
            <person name="Lindquist E."/>
            <person name="Daum C."/>
            <person name="Ramamoorthy G.K."/>
            <person name="Gryganskyi A."/>
            <person name="Culley D."/>
            <person name="Magnuson J.K."/>
            <person name="James T.Y."/>
            <person name="O'Malley M.A."/>
            <person name="Stajich J.E."/>
            <person name="Spatafora J.W."/>
            <person name="Visel A."/>
            <person name="Grigoriev I.V."/>
        </authorList>
    </citation>
    <scope>NUCLEOTIDE SEQUENCE [LARGE SCALE GENOMIC DNA]</scope>
    <source>
        <strain evidence="1 2">NRRL 1336</strain>
    </source>
</reference>
<comment type="caution">
    <text evidence="1">The sequence shown here is derived from an EMBL/GenBank/DDBJ whole genome shotgun (WGS) entry which is preliminary data.</text>
</comment>
<dbReference type="Proteomes" id="UP000193560">
    <property type="component" value="Unassembled WGS sequence"/>
</dbReference>
<evidence type="ECO:0000313" key="1">
    <source>
        <dbReference type="EMBL" id="ORY94363.1"/>
    </source>
</evidence>
<dbReference type="EMBL" id="MCGE01000086">
    <property type="protein sequence ID" value="ORY94363.1"/>
    <property type="molecule type" value="Genomic_DNA"/>
</dbReference>
<protein>
    <submittedName>
        <fullName evidence="1">Uncharacterized protein</fullName>
    </submittedName>
</protein>
<evidence type="ECO:0000313" key="2">
    <source>
        <dbReference type="Proteomes" id="UP000193560"/>
    </source>
</evidence>
<accession>A0A1X2H722</accession>
<sequence length="102" mass="12104">MINRSAISDWFLICTASSALKTTALQKFYERPFNLDKDTDFFHKYHLADFFFYILERGELGTTETMESDKDRAPFIVRQENYRYLRSYVPPTKLTLVTDKLT</sequence>
<dbReference type="AlphaFoldDB" id="A0A1X2H722"/>